<protein>
    <submittedName>
        <fullName evidence="6">Amino acid permease</fullName>
    </submittedName>
</protein>
<feature type="transmembrane region" description="Helical" evidence="5">
    <location>
        <begin position="274"/>
        <end position="298"/>
    </location>
</feature>
<dbReference type="Gene3D" id="1.20.1740.10">
    <property type="entry name" value="Amino acid/polyamine transporter I"/>
    <property type="match status" value="1"/>
</dbReference>
<organism evidence="6 7">
    <name type="scientific">Micromonospora tulbaghiae</name>
    <dbReference type="NCBI Taxonomy" id="479978"/>
    <lineage>
        <taxon>Bacteria</taxon>
        <taxon>Bacillati</taxon>
        <taxon>Actinomycetota</taxon>
        <taxon>Actinomycetes</taxon>
        <taxon>Micromonosporales</taxon>
        <taxon>Micromonosporaceae</taxon>
        <taxon>Micromonospora</taxon>
    </lineage>
</organism>
<dbReference type="PANTHER" id="PTHR42770:SF16">
    <property type="entry name" value="AMINO ACID PERMEASE"/>
    <property type="match status" value="1"/>
</dbReference>
<dbReference type="PANTHER" id="PTHR42770">
    <property type="entry name" value="AMINO ACID TRANSPORTER-RELATED"/>
    <property type="match status" value="1"/>
</dbReference>
<feature type="transmembrane region" description="Helical" evidence="5">
    <location>
        <begin position="44"/>
        <end position="63"/>
    </location>
</feature>
<evidence type="ECO:0000313" key="7">
    <source>
        <dbReference type="Proteomes" id="UP000267804"/>
    </source>
</evidence>
<keyword evidence="3 5" id="KW-1133">Transmembrane helix</keyword>
<evidence type="ECO:0000313" key="6">
    <source>
        <dbReference type="EMBL" id="AYF26708.1"/>
    </source>
</evidence>
<evidence type="ECO:0000256" key="3">
    <source>
        <dbReference type="ARBA" id="ARBA00022989"/>
    </source>
</evidence>
<evidence type="ECO:0000256" key="5">
    <source>
        <dbReference type="SAM" id="Phobius"/>
    </source>
</evidence>
<dbReference type="RefSeq" id="WP_120569135.1">
    <property type="nucleotide sequence ID" value="NZ_CP024087.1"/>
</dbReference>
<name>A0A386WG93_9ACTN</name>
<reference evidence="6 7" key="1">
    <citation type="submission" date="2017-10" db="EMBL/GenBank/DDBJ databases">
        <title>Integration of genomic and chemical information greatly accelerates assignment of the full stereostructure of myelolactone, a potent inhibitor of myeloma from a marine-derived Micromonospora.</title>
        <authorList>
            <person name="Kim M.C."/>
            <person name="Machado H."/>
            <person name="Jensen P.R."/>
            <person name="Fenical W."/>
        </authorList>
    </citation>
    <scope>NUCLEOTIDE SEQUENCE [LARGE SCALE GENOMIC DNA]</scope>
    <source>
        <strain evidence="6 7">CNY-010</strain>
    </source>
</reference>
<keyword evidence="4 5" id="KW-0472">Membrane</keyword>
<keyword evidence="2 5" id="KW-0812">Transmembrane</keyword>
<feature type="transmembrane region" description="Helical" evidence="5">
    <location>
        <begin position="430"/>
        <end position="450"/>
    </location>
</feature>
<feature type="transmembrane region" description="Helical" evidence="5">
    <location>
        <begin position="75"/>
        <end position="103"/>
    </location>
</feature>
<feature type="transmembrane region" description="Helical" evidence="5">
    <location>
        <begin position="398"/>
        <end position="418"/>
    </location>
</feature>
<dbReference type="KEGG" id="mtua:CSH63_04370"/>
<dbReference type="Proteomes" id="UP000267804">
    <property type="component" value="Chromosome"/>
</dbReference>
<dbReference type="GO" id="GO:0016020">
    <property type="term" value="C:membrane"/>
    <property type="evidence" value="ECO:0007669"/>
    <property type="project" value="UniProtKB-SubCell"/>
</dbReference>
<proteinExistence type="predicted"/>
<evidence type="ECO:0000256" key="2">
    <source>
        <dbReference type="ARBA" id="ARBA00022692"/>
    </source>
</evidence>
<sequence>MQVALARRTLTPFGLWVFGAAASAPMVVLAGGIVATYATTGVEALPLVFVLVAGVVAVLAVGYTAMARQVGHAAAYYGILAHGLGRSWGVAAGLVALTAYNAIQTSLFGLFGATLAGQLGGAWWVWAGIAVAVVGVVGVRAIVLSTRVLAAVLAVSLLIVTAFTLAGLAQPADGGLSWEGFDASSLAVSGIGGAVAFCVAAFMGTDAPGSFVEEAIDRRSIGRATIAAVLVLGGVYAAAAWAMGIAAGPRSVADVAADPAAGLPLSVLERLGGWWVPLAQTVLICAIVTSMLAFHSVIARYVFAMAREGVLPAGLARTGSATRVSAPRGGSLTQTGIAVVVVGGFALAGADPVAVMFTWLSALGAMGLLCLLLAASVAAVRAPAGLRGPKAGVWEWRLAPVIGVAGGVVVLALMVGNVDSLLGAPPGSRAPLLLPAILVATAVVGGLWAGQVRRSRPEVYAGIGRGTPATHAVPDAINVSI</sequence>
<feature type="transmembrane region" description="Helical" evidence="5">
    <location>
        <begin position="181"/>
        <end position="203"/>
    </location>
</feature>
<feature type="transmembrane region" description="Helical" evidence="5">
    <location>
        <begin position="12"/>
        <end position="38"/>
    </location>
</feature>
<dbReference type="EMBL" id="CP024087">
    <property type="protein sequence ID" value="AYF26708.1"/>
    <property type="molecule type" value="Genomic_DNA"/>
</dbReference>
<dbReference type="AlphaFoldDB" id="A0A386WG93"/>
<feature type="transmembrane region" description="Helical" evidence="5">
    <location>
        <begin position="123"/>
        <end position="143"/>
    </location>
</feature>
<evidence type="ECO:0000256" key="1">
    <source>
        <dbReference type="ARBA" id="ARBA00004141"/>
    </source>
</evidence>
<feature type="transmembrane region" description="Helical" evidence="5">
    <location>
        <begin position="224"/>
        <end position="247"/>
    </location>
</feature>
<dbReference type="PIRSF" id="PIRSF006060">
    <property type="entry name" value="AA_transporter"/>
    <property type="match status" value="1"/>
</dbReference>
<gene>
    <name evidence="6" type="ORF">CSH63_04370</name>
</gene>
<feature type="transmembrane region" description="Helical" evidence="5">
    <location>
        <begin position="356"/>
        <end position="377"/>
    </location>
</feature>
<feature type="transmembrane region" description="Helical" evidence="5">
    <location>
        <begin position="148"/>
        <end position="169"/>
    </location>
</feature>
<dbReference type="InterPro" id="IPR050367">
    <property type="entry name" value="APC_superfamily"/>
</dbReference>
<accession>A0A386WG93</accession>
<comment type="subcellular location">
    <subcellularLocation>
        <location evidence="1">Membrane</location>
        <topology evidence="1">Multi-pass membrane protein</topology>
    </subcellularLocation>
</comment>
<feature type="transmembrane region" description="Helical" evidence="5">
    <location>
        <begin position="332"/>
        <end position="350"/>
    </location>
</feature>
<evidence type="ECO:0000256" key="4">
    <source>
        <dbReference type="ARBA" id="ARBA00023136"/>
    </source>
</evidence>